<proteinExistence type="predicted"/>
<protein>
    <submittedName>
        <fullName evidence="1">Uncharacterized protein</fullName>
    </submittedName>
</protein>
<accession>A0A6N2CDG1</accession>
<evidence type="ECO:0000313" key="1">
    <source>
        <dbReference type="EMBL" id="TMX05703.1"/>
    </source>
</evidence>
<name>A0A6N2CDG1_SOLCI</name>
<feature type="non-terminal residue" evidence="1">
    <location>
        <position position="1"/>
    </location>
</feature>
<dbReference type="AlphaFoldDB" id="A0A6N2CDG1"/>
<gene>
    <name evidence="1" type="ORF">EJD97_007514</name>
</gene>
<sequence length="130" mass="13748">EQSVVDQQAGGSGSPEPTCSAIRIPSVVSSATTALSVVPPAISIVRELDALAANSDAPIWCTSSLASEDLLAASISRRSFFRARASSSARPLCLLAGFRGEVVESLKWKIRPPTLCLQQDRQKGPQTQEP</sequence>
<organism evidence="1">
    <name type="scientific">Solanum chilense</name>
    <name type="common">Tomato</name>
    <name type="synonym">Lycopersicon chilense</name>
    <dbReference type="NCBI Taxonomy" id="4083"/>
    <lineage>
        <taxon>Eukaryota</taxon>
        <taxon>Viridiplantae</taxon>
        <taxon>Streptophyta</taxon>
        <taxon>Embryophyta</taxon>
        <taxon>Tracheophyta</taxon>
        <taxon>Spermatophyta</taxon>
        <taxon>Magnoliopsida</taxon>
        <taxon>eudicotyledons</taxon>
        <taxon>Gunneridae</taxon>
        <taxon>Pentapetalae</taxon>
        <taxon>asterids</taxon>
        <taxon>lamiids</taxon>
        <taxon>Solanales</taxon>
        <taxon>Solanaceae</taxon>
        <taxon>Solanoideae</taxon>
        <taxon>Solaneae</taxon>
        <taxon>Solanum</taxon>
        <taxon>Solanum subgen. Lycopersicon</taxon>
    </lineage>
</organism>
<comment type="caution">
    <text evidence="1">The sequence shown here is derived from an EMBL/GenBank/DDBJ whole genome shotgun (WGS) entry which is preliminary data.</text>
</comment>
<reference evidence="1" key="1">
    <citation type="submission" date="2019-05" db="EMBL/GenBank/DDBJ databases">
        <title>The de novo reference genome and transcriptome assemblies of the wild tomato species Solanum chilense.</title>
        <authorList>
            <person name="Stam R."/>
            <person name="Nosenko T."/>
            <person name="Hoerger A.C."/>
            <person name="Stephan W."/>
            <person name="Seidel M.A."/>
            <person name="Kuhn J.M.M."/>
            <person name="Haberer G."/>
            <person name="Tellier A."/>
        </authorList>
    </citation>
    <scope>NUCLEOTIDE SEQUENCE</scope>
    <source>
        <tissue evidence="1">Mature leaves</tissue>
    </source>
</reference>
<dbReference type="EMBL" id="RXGB01000021">
    <property type="protein sequence ID" value="TMX05703.1"/>
    <property type="molecule type" value="Genomic_DNA"/>
</dbReference>